<comment type="similarity">
    <text evidence="1">Belongs to the short-chain dehydrogenases/reductases (SDR) family.</text>
</comment>
<dbReference type="PRINTS" id="PR00081">
    <property type="entry name" value="GDHRDH"/>
</dbReference>
<dbReference type="CDD" id="cd05233">
    <property type="entry name" value="SDR_c"/>
    <property type="match status" value="1"/>
</dbReference>
<dbReference type="Pfam" id="PF13561">
    <property type="entry name" value="adh_short_C2"/>
    <property type="match status" value="1"/>
</dbReference>
<organism evidence="3">
    <name type="scientific">Desulfomonile tiedjei</name>
    <dbReference type="NCBI Taxonomy" id="2358"/>
    <lineage>
        <taxon>Bacteria</taxon>
        <taxon>Pseudomonadati</taxon>
        <taxon>Thermodesulfobacteriota</taxon>
        <taxon>Desulfomonilia</taxon>
        <taxon>Desulfomonilales</taxon>
        <taxon>Desulfomonilaceae</taxon>
        <taxon>Desulfomonile</taxon>
    </lineage>
</organism>
<dbReference type="AlphaFoldDB" id="A0A7C4ARS8"/>
<dbReference type="PANTHER" id="PTHR43639">
    <property type="entry name" value="OXIDOREDUCTASE, SHORT-CHAIN DEHYDROGENASE/REDUCTASE FAMILY (AFU_ORTHOLOGUE AFUA_5G02870)"/>
    <property type="match status" value="1"/>
</dbReference>
<dbReference type="SUPFAM" id="SSF51735">
    <property type="entry name" value="NAD(P)-binding Rossmann-fold domains"/>
    <property type="match status" value="1"/>
</dbReference>
<dbReference type="EMBL" id="DTGT01000224">
    <property type="protein sequence ID" value="HGH61066.1"/>
    <property type="molecule type" value="Genomic_DNA"/>
</dbReference>
<dbReference type="InterPro" id="IPR002347">
    <property type="entry name" value="SDR_fam"/>
</dbReference>
<gene>
    <name evidence="3" type="ORF">ENV54_07200</name>
</gene>
<proteinExistence type="inferred from homology"/>
<reference evidence="3" key="1">
    <citation type="journal article" date="2020" name="mSystems">
        <title>Genome- and Community-Level Interaction Insights into Carbon Utilization and Element Cycling Functions of Hydrothermarchaeota in Hydrothermal Sediment.</title>
        <authorList>
            <person name="Zhou Z."/>
            <person name="Liu Y."/>
            <person name="Xu W."/>
            <person name="Pan J."/>
            <person name="Luo Z.H."/>
            <person name="Li M."/>
        </authorList>
    </citation>
    <scope>NUCLEOTIDE SEQUENCE [LARGE SCALE GENOMIC DNA]</scope>
    <source>
        <strain evidence="3">SpSt-769</strain>
    </source>
</reference>
<dbReference type="NCBIfam" id="NF005559">
    <property type="entry name" value="PRK07231.1"/>
    <property type="match status" value="1"/>
</dbReference>
<dbReference type="GO" id="GO:0016491">
    <property type="term" value="F:oxidoreductase activity"/>
    <property type="evidence" value="ECO:0007669"/>
    <property type="project" value="UniProtKB-KW"/>
</dbReference>
<evidence type="ECO:0000313" key="3">
    <source>
        <dbReference type="EMBL" id="HGH61066.1"/>
    </source>
</evidence>
<name>A0A7C4ARS8_9BACT</name>
<dbReference type="InterPro" id="IPR036291">
    <property type="entry name" value="NAD(P)-bd_dom_sf"/>
</dbReference>
<keyword evidence="2" id="KW-0560">Oxidoreductase</keyword>
<evidence type="ECO:0000256" key="2">
    <source>
        <dbReference type="ARBA" id="ARBA00023002"/>
    </source>
</evidence>
<evidence type="ECO:0000256" key="1">
    <source>
        <dbReference type="ARBA" id="ARBA00006484"/>
    </source>
</evidence>
<dbReference type="FunFam" id="3.40.50.720:FF:000084">
    <property type="entry name" value="Short-chain dehydrogenase reductase"/>
    <property type="match status" value="1"/>
</dbReference>
<sequence>MAYQPDLSDKVAIVTGGGKGIGRAIALGLAASGARVVVAARTTSEIESTAEEIRAAGGQALAKTTDLTQGAQIQDLVDAALRTYGRIDILVNNAARSFFRPLMDLREDGFDKIFDANVKAVFLLSRACAKVMMEHGGGRIVNITTTGAERGGPMMGIYHASKAALKMLTMCMATEWAPMNILVNAVGPGMTKTQFSQPIWANPEIEKMIVSKIPLGRLGEPADIVGAVLFLCSEGANFITGQTIYVDGGMLANT</sequence>
<protein>
    <submittedName>
        <fullName evidence="3">SDR family oxidoreductase</fullName>
    </submittedName>
</protein>
<comment type="caution">
    <text evidence="3">The sequence shown here is derived from an EMBL/GenBank/DDBJ whole genome shotgun (WGS) entry which is preliminary data.</text>
</comment>
<dbReference type="PRINTS" id="PR00080">
    <property type="entry name" value="SDRFAMILY"/>
</dbReference>
<accession>A0A7C4ARS8</accession>
<dbReference type="PANTHER" id="PTHR43639:SF1">
    <property type="entry name" value="SHORT-CHAIN DEHYDROGENASE_REDUCTASE FAMILY PROTEIN"/>
    <property type="match status" value="1"/>
</dbReference>
<dbReference type="Gene3D" id="3.40.50.720">
    <property type="entry name" value="NAD(P)-binding Rossmann-like Domain"/>
    <property type="match status" value="1"/>
</dbReference>